<name>A0ABT7SBW7_9CELL</name>
<reference evidence="1 2" key="1">
    <citation type="submission" date="2023-06" db="EMBL/GenBank/DDBJ databases">
        <title>Cellulomonas sp. MW4 Whole genome sequence.</title>
        <authorList>
            <person name="Park S."/>
        </authorList>
    </citation>
    <scope>NUCLEOTIDE SEQUENCE [LARGE SCALE GENOMIC DNA]</scope>
    <source>
        <strain evidence="1 2">MW4</strain>
    </source>
</reference>
<gene>
    <name evidence="1" type="ORF">QRT04_01885</name>
</gene>
<keyword evidence="2" id="KW-1185">Reference proteome</keyword>
<protein>
    <submittedName>
        <fullName evidence="1">DUF6308 family protein</fullName>
    </submittedName>
</protein>
<dbReference type="Pfam" id="PF19827">
    <property type="entry name" value="DUF6308"/>
    <property type="match status" value="1"/>
</dbReference>
<evidence type="ECO:0000313" key="2">
    <source>
        <dbReference type="Proteomes" id="UP001529338"/>
    </source>
</evidence>
<sequence>MTKLRVGAETIDADAANRLVVTYLNSPSDHYAYPAYDGYPGSAGPFIGPQDLFAPTLLNAGVRTLRAYYSLLDGLDGINERLTEVREDVALADADERDLAAAAHLFGYLDEATLFQVGLTKFAKIVHRKRPLLLPLWDVRIAWCYRDHPHAPVPPVKGRSWERFALEVLRHMQDDLRERPESWHRLARLTPPGGPAITALRALDIIGWHLGGRRSARTSPGRD</sequence>
<accession>A0ABT7SBW7</accession>
<dbReference type="InterPro" id="IPR046275">
    <property type="entry name" value="DUF6308"/>
</dbReference>
<dbReference type="Proteomes" id="UP001529338">
    <property type="component" value="Unassembled WGS sequence"/>
</dbReference>
<comment type="caution">
    <text evidence="1">The sequence shown here is derived from an EMBL/GenBank/DDBJ whole genome shotgun (WGS) entry which is preliminary data.</text>
</comment>
<dbReference type="RefSeq" id="WP_289453191.1">
    <property type="nucleotide sequence ID" value="NZ_JAUCGQ010000001.1"/>
</dbReference>
<evidence type="ECO:0000313" key="1">
    <source>
        <dbReference type="EMBL" id="MDM7853670.1"/>
    </source>
</evidence>
<dbReference type="EMBL" id="JAUCGQ010000001">
    <property type="protein sequence ID" value="MDM7853670.1"/>
    <property type="molecule type" value="Genomic_DNA"/>
</dbReference>
<proteinExistence type="predicted"/>
<organism evidence="1 2">
    <name type="scientific">Cellulomonas alba</name>
    <dbReference type="NCBI Taxonomy" id="3053467"/>
    <lineage>
        <taxon>Bacteria</taxon>
        <taxon>Bacillati</taxon>
        <taxon>Actinomycetota</taxon>
        <taxon>Actinomycetes</taxon>
        <taxon>Micrococcales</taxon>
        <taxon>Cellulomonadaceae</taxon>
        <taxon>Cellulomonas</taxon>
    </lineage>
</organism>